<dbReference type="InterPro" id="IPR015856">
    <property type="entry name" value="ABC_transpr_CbiO/EcfA_su"/>
</dbReference>
<dbReference type="InterPro" id="IPR027417">
    <property type="entry name" value="P-loop_NTPase"/>
</dbReference>
<dbReference type="Pfam" id="PF00005">
    <property type="entry name" value="ABC_tran"/>
    <property type="match status" value="1"/>
</dbReference>
<feature type="domain" description="ABC transporter" evidence="5">
    <location>
        <begin position="3"/>
        <end position="236"/>
    </location>
</feature>
<evidence type="ECO:0000313" key="6">
    <source>
        <dbReference type="EMBL" id="UQN30178.1"/>
    </source>
</evidence>
<dbReference type="GO" id="GO:0005524">
    <property type="term" value="F:ATP binding"/>
    <property type="evidence" value="ECO:0007669"/>
    <property type="project" value="UniProtKB-KW"/>
</dbReference>
<reference evidence="6" key="1">
    <citation type="submission" date="2022-05" db="EMBL/GenBank/DDBJ databases">
        <title>Genomic analysis of Brachybacterium sp. CBA3104.</title>
        <authorList>
            <person name="Roh S.W."/>
            <person name="Kim Y.B."/>
            <person name="Kim Y."/>
        </authorList>
    </citation>
    <scope>NUCLEOTIDE SEQUENCE</scope>
    <source>
        <strain evidence="6">CBA3104</strain>
    </source>
</reference>
<gene>
    <name evidence="6" type="ORF">M4486_02180</name>
</gene>
<accession>A0ABY4N6J6</accession>
<evidence type="ECO:0000256" key="2">
    <source>
        <dbReference type="ARBA" id="ARBA00022448"/>
    </source>
</evidence>
<evidence type="ECO:0000256" key="4">
    <source>
        <dbReference type="ARBA" id="ARBA00022840"/>
    </source>
</evidence>
<evidence type="ECO:0000259" key="5">
    <source>
        <dbReference type="PROSITE" id="PS50893"/>
    </source>
</evidence>
<proteinExistence type="inferred from homology"/>
<dbReference type="CDD" id="cd03225">
    <property type="entry name" value="ABC_cobalt_CbiO_domain1"/>
    <property type="match status" value="1"/>
</dbReference>
<dbReference type="RefSeq" id="WP_249479344.1">
    <property type="nucleotide sequence ID" value="NZ_CP097218.1"/>
</dbReference>
<dbReference type="SMART" id="SM00382">
    <property type="entry name" value="AAA"/>
    <property type="match status" value="1"/>
</dbReference>
<dbReference type="Gene3D" id="3.40.50.300">
    <property type="entry name" value="P-loop containing nucleotide triphosphate hydrolases"/>
    <property type="match status" value="1"/>
</dbReference>
<evidence type="ECO:0000256" key="1">
    <source>
        <dbReference type="ARBA" id="ARBA00005417"/>
    </source>
</evidence>
<dbReference type="Proteomes" id="UP001055868">
    <property type="component" value="Chromosome"/>
</dbReference>
<keyword evidence="7" id="KW-1185">Reference proteome</keyword>
<keyword evidence="2" id="KW-0813">Transport</keyword>
<comment type="similarity">
    <text evidence="1">Belongs to the ABC transporter superfamily.</text>
</comment>
<dbReference type="SUPFAM" id="SSF52540">
    <property type="entry name" value="P-loop containing nucleoside triphosphate hydrolases"/>
    <property type="match status" value="1"/>
</dbReference>
<dbReference type="PANTHER" id="PTHR43553">
    <property type="entry name" value="HEAVY METAL TRANSPORTER"/>
    <property type="match status" value="1"/>
</dbReference>
<keyword evidence="4 6" id="KW-0067">ATP-binding</keyword>
<keyword evidence="3" id="KW-0547">Nucleotide-binding</keyword>
<dbReference type="PANTHER" id="PTHR43553:SF24">
    <property type="entry name" value="ENERGY-COUPLING FACTOR TRANSPORTER ATP-BINDING PROTEIN ECFA1"/>
    <property type="match status" value="1"/>
</dbReference>
<protein>
    <submittedName>
        <fullName evidence="6">Energy-coupling factor ABC transporter ATP-binding protein</fullName>
    </submittedName>
</protein>
<sequence>MAISLSDVSYRYPDGTLAVDSVDLEIAAGERVAIVGQNGAGKTTAVKMMNGLLRPTSGEVRVDGESTAKRTTAQVSRDVGYVFQNPDDQIFGSDVQGELEFVAKRSGWDEGTRDERVRRAAVLAGLGNVMELNPNDLPFAVKKFVAIGAILVGRCRYLILDEPTAGLDGRGRRLLTRMIDLLQQEGIGIITITHDMRFVADRFERVVAMAHRQVIANGDVHDVFADRAVMHEARLRRPEAALLSQDLGLDPRALSIDEIAALIP</sequence>
<name>A0ABY4N6J6_9MICO</name>
<dbReference type="InterPro" id="IPR050095">
    <property type="entry name" value="ECF_ABC_transporter_ATP-bd"/>
</dbReference>
<dbReference type="PROSITE" id="PS50893">
    <property type="entry name" value="ABC_TRANSPORTER_2"/>
    <property type="match status" value="1"/>
</dbReference>
<dbReference type="EMBL" id="CP097218">
    <property type="protein sequence ID" value="UQN30178.1"/>
    <property type="molecule type" value="Genomic_DNA"/>
</dbReference>
<evidence type="ECO:0000313" key="7">
    <source>
        <dbReference type="Proteomes" id="UP001055868"/>
    </source>
</evidence>
<dbReference type="InterPro" id="IPR003593">
    <property type="entry name" value="AAA+_ATPase"/>
</dbReference>
<evidence type="ECO:0000256" key="3">
    <source>
        <dbReference type="ARBA" id="ARBA00022741"/>
    </source>
</evidence>
<organism evidence="6 7">
    <name type="scientific">Brachybacterium kimchii</name>
    <dbReference type="NCBI Taxonomy" id="2942909"/>
    <lineage>
        <taxon>Bacteria</taxon>
        <taxon>Bacillati</taxon>
        <taxon>Actinomycetota</taxon>
        <taxon>Actinomycetes</taxon>
        <taxon>Micrococcales</taxon>
        <taxon>Dermabacteraceae</taxon>
        <taxon>Brachybacterium</taxon>
    </lineage>
</organism>
<dbReference type="InterPro" id="IPR003439">
    <property type="entry name" value="ABC_transporter-like_ATP-bd"/>
</dbReference>